<gene>
    <name evidence="12" type="ORF">DFQ15_103143</name>
</gene>
<name>A0A318SJS9_9BURK</name>
<dbReference type="InterPro" id="IPR036909">
    <property type="entry name" value="Cyt_c-like_dom_sf"/>
</dbReference>
<comment type="caution">
    <text evidence="12">The sequence shown here is derived from an EMBL/GenBank/DDBJ whole genome shotgun (WGS) entry which is preliminary data.</text>
</comment>
<dbReference type="GO" id="GO:0005506">
    <property type="term" value="F:iron ion binding"/>
    <property type="evidence" value="ECO:0007669"/>
    <property type="project" value="InterPro"/>
</dbReference>
<dbReference type="GO" id="GO:0042597">
    <property type="term" value="C:periplasmic space"/>
    <property type="evidence" value="ECO:0007669"/>
    <property type="project" value="UniProtKB-SubCell"/>
</dbReference>
<feature type="binding site" description="axial binding residue" evidence="9">
    <location>
        <position position="143"/>
    </location>
    <ligand>
        <name>heme c</name>
        <dbReference type="ChEBI" id="CHEBI:61717"/>
        <label>2</label>
    </ligand>
    <ligandPart>
        <name>Fe</name>
        <dbReference type="ChEBI" id="CHEBI:18248"/>
    </ligandPart>
</feature>
<evidence type="ECO:0000256" key="2">
    <source>
        <dbReference type="ARBA" id="ARBA00022448"/>
    </source>
</evidence>
<evidence type="ECO:0000256" key="5">
    <source>
        <dbReference type="ARBA" id="ARBA00022764"/>
    </source>
</evidence>
<dbReference type="Proteomes" id="UP000247540">
    <property type="component" value="Unassembled WGS sequence"/>
</dbReference>
<keyword evidence="2" id="KW-0813">Transport</keyword>
<evidence type="ECO:0000256" key="8">
    <source>
        <dbReference type="PIRSR" id="PIRSR000005-1"/>
    </source>
</evidence>
<evidence type="ECO:0000256" key="1">
    <source>
        <dbReference type="ARBA" id="ARBA00004418"/>
    </source>
</evidence>
<keyword evidence="4 9" id="KW-0479">Metal-binding</keyword>
<keyword evidence="3 8" id="KW-0349">Heme</keyword>
<keyword evidence="13" id="KW-1185">Reference proteome</keyword>
<feature type="binding site" description="axial binding residue" evidence="9">
    <location>
        <position position="189"/>
    </location>
    <ligand>
        <name>heme c</name>
        <dbReference type="ChEBI" id="CHEBI:61717"/>
        <label>2</label>
    </ligand>
    <ligandPart>
        <name>Fe</name>
        <dbReference type="ChEBI" id="CHEBI:18248"/>
    </ligandPart>
</feature>
<keyword evidence="6" id="KW-0249">Electron transport</keyword>
<evidence type="ECO:0000256" key="6">
    <source>
        <dbReference type="ARBA" id="ARBA00022982"/>
    </source>
</evidence>
<feature type="chain" id="PRO_5016325851" evidence="10">
    <location>
        <begin position="25"/>
        <end position="224"/>
    </location>
</feature>
<dbReference type="AlphaFoldDB" id="A0A318SJS9"/>
<proteinExistence type="predicted"/>
<evidence type="ECO:0000259" key="11">
    <source>
        <dbReference type="PROSITE" id="PS51007"/>
    </source>
</evidence>
<evidence type="ECO:0000256" key="4">
    <source>
        <dbReference type="ARBA" id="ARBA00022723"/>
    </source>
</evidence>
<dbReference type="GO" id="GO:0009055">
    <property type="term" value="F:electron transfer activity"/>
    <property type="evidence" value="ECO:0007669"/>
    <property type="project" value="InterPro"/>
</dbReference>
<dbReference type="EMBL" id="QJTC01000003">
    <property type="protein sequence ID" value="PYE79155.1"/>
    <property type="molecule type" value="Genomic_DNA"/>
</dbReference>
<feature type="signal peptide" evidence="10">
    <location>
        <begin position="1"/>
        <end position="24"/>
    </location>
</feature>
<dbReference type="InterPro" id="IPR024167">
    <property type="entry name" value="Cytochrome_c4-like"/>
</dbReference>
<dbReference type="RefSeq" id="WP_110464661.1">
    <property type="nucleotide sequence ID" value="NZ_JAMOFZ010000003.1"/>
</dbReference>
<feature type="domain" description="Cytochrome c" evidence="11">
    <location>
        <begin position="29"/>
        <end position="111"/>
    </location>
</feature>
<evidence type="ECO:0000256" key="7">
    <source>
        <dbReference type="ARBA" id="ARBA00023004"/>
    </source>
</evidence>
<evidence type="ECO:0000256" key="9">
    <source>
        <dbReference type="PIRSR" id="PIRSR000005-2"/>
    </source>
</evidence>
<dbReference type="InterPro" id="IPR009056">
    <property type="entry name" value="Cyt_c-like_dom"/>
</dbReference>
<evidence type="ECO:0000256" key="10">
    <source>
        <dbReference type="SAM" id="SignalP"/>
    </source>
</evidence>
<accession>A0A318SJS9</accession>
<comment type="subcellular location">
    <subcellularLocation>
        <location evidence="1">Periplasm</location>
    </subcellularLocation>
</comment>
<keyword evidence="5" id="KW-0574">Periplasm</keyword>
<comment type="PTM">
    <text evidence="8">Binds 2 heme c groups covalently per subunit.</text>
</comment>
<evidence type="ECO:0000313" key="13">
    <source>
        <dbReference type="Proteomes" id="UP000247540"/>
    </source>
</evidence>
<dbReference type="InterPro" id="IPR050597">
    <property type="entry name" value="Cytochrome_c_Oxidase_Subunit"/>
</dbReference>
<dbReference type="Gene3D" id="1.10.760.10">
    <property type="entry name" value="Cytochrome c-like domain"/>
    <property type="match status" value="2"/>
</dbReference>
<dbReference type="PROSITE" id="PS51007">
    <property type="entry name" value="CYTC"/>
    <property type="match status" value="2"/>
</dbReference>
<dbReference type="PIRSF" id="PIRSF000005">
    <property type="entry name" value="Cytochrome_c4"/>
    <property type="match status" value="1"/>
</dbReference>
<reference evidence="12 13" key="1">
    <citation type="submission" date="2018-06" db="EMBL/GenBank/DDBJ databases">
        <title>Genomic Encyclopedia of Type Strains, Phase III (KMG-III): the genomes of soil and plant-associated and newly described type strains.</title>
        <authorList>
            <person name="Whitman W."/>
        </authorList>
    </citation>
    <scope>NUCLEOTIDE SEQUENCE [LARGE SCALE GENOMIC DNA]</scope>
    <source>
        <strain evidence="12 13">CECT 7646</strain>
    </source>
</reference>
<feature type="binding site" description="covalent" evidence="8">
    <location>
        <position position="142"/>
    </location>
    <ligand>
        <name>heme c</name>
        <dbReference type="ChEBI" id="CHEBI:61717"/>
        <label>2</label>
    </ligand>
</feature>
<dbReference type="PANTHER" id="PTHR33751:SF9">
    <property type="entry name" value="CYTOCHROME C4"/>
    <property type="match status" value="1"/>
</dbReference>
<evidence type="ECO:0000313" key="12">
    <source>
        <dbReference type="EMBL" id="PYE79155.1"/>
    </source>
</evidence>
<keyword evidence="10" id="KW-0732">Signal</keyword>
<dbReference type="SUPFAM" id="SSF46626">
    <property type="entry name" value="Cytochrome c"/>
    <property type="match status" value="2"/>
</dbReference>
<feature type="binding site" description="axial binding residue" evidence="9">
    <location>
        <position position="88"/>
    </location>
    <ligand>
        <name>heme c</name>
        <dbReference type="ChEBI" id="CHEBI:61717"/>
        <label>1</label>
    </ligand>
    <ligandPart>
        <name>Fe</name>
        <dbReference type="ChEBI" id="CHEBI:18248"/>
    </ligandPart>
</feature>
<feature type="domain" description="Cytochrome c" evidence="11">
    <location>
        <begin position="125"/>
        <end position="212"/>
    </location>
</feature>
<dbReference type="GO" id="GO:0020037">
    <property type="term" value="F:heme binding"/>
    <property type="evidence" value="ECO:0007669"/>
    <property type="project" value="InterPro"/>
</dbReference>
<protein>
    <submittedName>
        <fullName evidence="12">Cytochrome c553</fullName>
    </submittedName>
</protein>
<feature type="binding site" description="covalent" evidence="8">
    <location>
        <position position="41"/>
    </location>
    <ligand>
        <name>heme c</name>
        <dbReference type="ChEBI" id="CHEBI:61717"/>
        <label>1</label>
    </ligand>
</feature>
<evidence type="ECO:0000256" key="3">
    <source>
        <dbReference type="ARBA" id="ARBA00022617"/>
    </source>
</evidence>
<feature type="binding site" description="covalent" evidence="8">
    <location>
        <position position="44"/>
    </location>
    <ligand>
        <name>heme c</name>
        <dbReference type="ChEBI" id="CHEBI:61717"/>
        <label>1</label>
    </ligand>
</feature>
<dbReference type="PANTHER" id="PTHR33751">
    <property type="entry name" value="CBB3-TYPE CYTOCHROME C OXIDASE SUBUNIT FIXP"/>
    <property type="match status" value="1"/>
</dbReference>
<feature type="binding site" description="covalent" evidence="8">
    <location>
        <position position="139"/>
    </location>
    <ligand>
        <name>heme c</name>
        <dbReference type="ChEBI" id="CHEBI:61717"/>
        <label>2</label>
    </ligand>
</feature>
<organism evidence="12 13">
    <name type="scientific">Xylophilus ampelinus</name>
    <dbReference type="NCBI Taxonomy" id="54067"/>
    <lineage>
        <taxon>Bacteria</taxon>
        <taxon>Pseudomonadati</taxon>
        <taxon>Pseudomonadota</taxon>
        <taxon>Betaproteobacteria</taxon>
        <taxon>Burkholderiales</taxon>
        <taxon>Xylophilus</taxon>
    </lineage>
</organism>
<feature type="binding site" description="axial binding residue" evidence="9">
    <location>
        <position position="45"/>
    </location>
    <ligand>
        <name>heme c</name>
        <dbReference type="ChEBI" id="CHEBI:61717"/>
        <label>1</label>
    </ligand>
    <ligandPart>
        <name>Fe</name>
        <dbReference type="ChEBI" id="CHEBI:18248"/>
    </ligandPart>
</feature>
<sequence length="224" mass="23719">MNKLLTAMLALAVASVTAFAPAFAQEAKGDVKAGEKKVSMCIGCHGIVGYQASFPEVYKVPKISGQSEKYIAAALNAYRAGDRKHPTMRSIADSLTDQDIADVSAYYARHGKDASATLADKPSREPNAQVAALLQKGICVSCHGANFSKPIDPSYPHLAGQNADYLFVALKSYKTGNNADNIGRSNGVMAGVAKQFSNAELKALAGYIGSLDGDLKTVPESRFR</sequence>
<keyword evidence="7 9" id="KW-0408">Iron</keyword>
<dbReference type="OrthoDB" id="9796421at2"/>
<dbReference type="Pfam" id="PF00034">
    <property type="entry name" value="Cytochrom_C"/>
    <property type="match status" value="2"/>
</dbReference>